<proteinExistence type="predicted"/>
<protein>
    <recommendedName>
        <fullName evidence="3">DUF4258 domain-containing protein</fullName>
    </recommendedName>
</protein>
<name>A0A1G2CD58_9BACT</name>
<evidence type="ECO:0000313" key="1">
    <source>
        <dbReference type="EMBL" id="OGY98600.1"/>
    </source>
</evidence>
<evidence type="ECO:0000313" key="2">
    <source>
        <dbReference type="Proteomes" id="UP000179059"/>
    </source>
</evidence>
<dbReference type="STRING" id="1798647.A2855_01995"/>
<dbReference type="EMBL" id="MHKX01000005">
    <property type="protein sequence ID" value="OGY98600.1"/>
    <property type="molecule type" value="Genomic_DNA"/>
</dbReference>
<reference evidence="1 2" key="1">
    <citation type="journal article" date="2016" name="Nat. Commun.">
        <title>Thousands of microbial genomes shed light on interconnected biogeochemical processes in an aquifer system.</title>
        <authorList>
            <person name="Anantharaman K."/>
            <person name="Brown C.T."/>
            <person name="Hug L.A."/>
            <person name="Sharon I."/>
            <person name="Castelle C.J."/>
            <person name="Probst A.J."/>
            <person name="Thomas B.C."/>
            <person name="Singh A."/>
            <person name="Wilkins M.J."/>
            <person name="Karaoz U."/>
            <person name="Brodie E.L."/>
            <person name="Williams K.H."/>
            <person name="Hubbard S.S."/>
            <person name="Banfield J.F."/>
        </authorList>
    </citation>
    <scope>NUCLEOTIDE SEQUENCE [LARGE SCALE GENOMIC DNA]</scope>
</reference>
<organism evidence="1 2">
    <name type="scientific">Candidatus Liptonbacteria bacterium RIFCSPHIGHO2_01_FULL_57_28</name>
    <dbReference type="NCBI Taxonomy" id="1798647"/>
    <lineage>
        <taxon>Bacteria</taxon>
        <taxon>Candidatus Liptoniibacteriota</taxon>
    </lineage>
</organism>
<dbReference type="AlphaFoldDB" id="A0A1G2CD58"/>
<gene>
    <name evidence="1" type="ORF">A2855_01995</name>
</gene>
<comment type="caution">
    <text evidence="1">The sequence shown here is derived from an EMBL/GenBank/DDBJ whole genome shotgun (WGS) entry which is preliminary data.</text>
</comment>
<dbReference type="Proteomes" id="UP000179059">
    <property type="component" value="Unassembled WGS sequence"/>
</dbReference>
<evidence type="ECO:0008006" key="3">
    <source>
        <dbReference type="Google" id="ProtNLM"/>
    </source>
</evidence>
<accession>A0A1G2CD58</accession>
<sequence>MLALKKPKLLHWTVHARAKMRQYALSEARVRRVLHSPVRIEEGIAEDTIAMMQPAAIKTSGKDKTWTQEIWVMIAETPKSRRVVSAWRYPGQTKLGTPLPTEVVRQLRAQL</sequence>